<feature type="compositionally biased region" description="Basic and acidic residues" evidence="1">
    <location>
        <begin position="62"/>
        <end position="71"/>
    </location>
</feature>
<dbReference type="Proteomes" id="UP000191285">
    <property type="component" value="Unassembled WGS sequence"/>
</dbReference>
<organism evidence="4 5">
    <name type="scientific">Penicillium steckii</name>
    <dbReference type="NCBI Taxonomy" id="303698"/>
    <lineage>
        <taxon>Eukaryota</taxon>
        <taxon>Fungi</taxon>
        <taxon>Dikarya</taxon>
        <taxon>Ascomycota</taxon>
        <taxon>Pezizomycotina</taxon>
        <taxon>Eurotiomycetes</taxon>
        <taxon>Eurotiomycetidae</taxon>
        <taxon>Eurotiales</taxon>
        <taxon>Aspergillaceae</taxon>
        <taxon>Penicillium</taxon>
    </lineage>
</organism>
<dbReference type="Pfam" id="PF25156">
    <property type="entry name" value="PNGase_A_C"/>
    <property type="match status" value="1"/>
</dbReference>
<evidence type="ECO:0000256" key="1">
    <source>
        <dbReference type="SAM" id="MobiDB-lite"/>
    </source>
</evidence>
<evidence type="ECO:0000313" key="5">
    <source>
        <dbReference type="Proteomes" id="UP000191285"/>
    </source>
</evidence>
<keyword evidence="2" id="KW-0812">Transmembrane</keyword>
<feature type="region of interest" description="Disordered" evidence="1">
    <location>
        <begin position="632"/>
        <end position="660"/>
    </location>
</feature>
<sequence>MPRTPVAWPTCHVACLKELASITGFFLLTAIRILAIVIVSVYFVLRLRHIWIIRFRPRDSVKRSPRIDKDSSCSSIEPDPAGPGEDSAQSTKTKTTGINHSLGFHIVMAILFLIPCVILVLFHFRLVMAIHDHFRSLELPLLQTKSSPGLKETFQLYQPIPFAPETSNGGCDVEMILMEHVFGSSYGKPFVGKYFPPSCVFDTVNINFTVTSKGRQFDRLASLYLGDAEVFRTSTAEPTSTGIVWTYIKDLSAYNALWREPQTIIFDLSNIINDVYTGSFNATLTAHFSYQNNVRTADQILPISRMKAASSMASAFSFPSDNTTVSYEIPSSVSRAVIGISACGQSEEEFWWSNVFSQDVDSFDTTVGKLYGYSSFREIQLYIDGVLSGVVWPFPIIFTGGVAPGFWRPIVGTDAFDLRQSEIDISPFLPLLQNGKHHSFEIRVTGLNILPNGSAMLANTVGSYWVVSGNIFLYNDQRPESGDEHSDKNHAVKVNAPFPKFTYTRQLNKNTTGGNDTLEYSITAERVFTASSSKYSWSQNLSFSNHGFFIQQGYSQVNKQLTSGKSTISELEEKGNSNETSFRYPLLVNSTYGETKDSITIDAWMKRGLEIDSSGSFGISLYTMASGPSHLRTSQSGKARYKSVSGSGSGSRSFSWGNTADDYERTHDGKTYSRSVRAVNGEVVYDTSPVHDVLTETRGLGSWGRDSVRSMLGRGPGNF</sequence>
<dbReference type="InterPro" id="IPR056948">
    <property type="entry name" value="PNGaseA_N"/>
</dbReference>
<keyword evidence="2" id="KW-0472">Membrane</keyword>
<comment type="caution">
    <text evidence="4">The sequence shown here is derived from an EMBL/GenBank/DDBJ whole genome shotgun (WGS) entry which is preliminary data.</text>
</comment>
<evidence type="ECO:0000256" key="2">
    <source>
        <dbReference type="SAM" id="Phobius"/>
    </source>
</evidence>
<protein>
    <recommendedName>
        <fullName evidence="3">Peptide N-acetyl-beta-D-glucosaminyl asparaginase amidase A N-terminal domain-containing protein</fullName>
    </recommendedName>
</protein>
<proteinExistence type="predicted"/>
<accession>A0A1V6SJP4</accession>
<feature type="region of interest" description="Disordered" evidence="1">
    <location>
        <begin position="62"/>
        <end position="93"/>
    </location>
</feature>
<name>A0A1V6SJP4_9EURO</name>
<dbReference type="OrthoDB" id="1612078at2759"/>
<feature type="compositionally biased region" description="Low complexity" evidence="1">
    <location>
        <begin position="643"/>
        <end position="657"/>
    </location>
</feature>
<dbReference type="InterPro" id="IPR021102">
    <property type="entry name" value="PNGase_A"/>
</dbReference>
<feature type="transmembrane region" description="Helical" evidence="2">
    <location>
        <begin position="102"/>
        <end position="124"/>
    </location>
</feature>
<dbReference type="PANTHER" id="PTHR31104">
    <property type="entry name" value="PEPTIDE-N4-(N-ACETYL-BETA-GLUCOSAMINYL)ASPARAGINE AMIDASE A PROTEIN"/>
    <property type="match status" value="1"/>
</dbReference>
<evidence type="ECO:0000259" key="3">
    <source>
        <dbReference type="Pfam" id="PF12222"/>
    </source>
</evidence>
<keyword evidence="5" id="KW-1185">Reference proteome</keyword>
<gene>
    <name evidence="4" type="ORF">PENSTE_c037G00928</name>
</gene>
<reference evidence="5" key="1">
    <citation type="journal article" date="2017" name="Nat. Microbiol.">
        <title>Global analysis of biosynthetic gene clusters reveals vast potential of secondary metabolite production in Penicillium species.</title>
        <authorList>
            <person name="Nielsen J.C."/>
            <person name="Grijseels S."/>
            <person name="Prigent S."/>
            <person name="Ji B."/>
            <person name="Dainat J."/>
            <person name="Nielsen K.F."/>
            <person name="Frisvad J.C."/>
            <person name="Workman M."/>
            <person name="Nielsen J."/>
        </authorList>
    </citation>
    <scope>NUCLEOTIDE SEQUENCE [LARGE SCALE GENOMIC DNA]</scope>
    <source>
        <strain evidence="5">IBT 24891</strain>
    </source>
</reference>
<dbReference type="Pfam" id="PF12222">
    <property type="entry name" value="PNGaseA"/>
    <property type="match status" value="1"/>
</dbReference>
<feature type="domain" description="Peptide N-acetyl-beta-D-glucosaminyl asparaginase amidase A N-terminal" evidence="3">
    <location>
        <begin position="161"/>
        <end position="485"/>
    </location>
</feature>
<keyword evidence="2" id="KW-1133">Transmembrane helix</keyword>
<evidence type="ECO:0000313" key="4">
    <source>
        <dbReference type="EMBL" id="OQE14227.1"/>
    </source>
</evidence>
<dbReference type="EMBL" id="MLKD01000037">
    <property type="protein sequence ID" value="OQE14227.1"/>
    <property type="molecule type" value="Genomic_DNA"/>
</dbReference>
<dbReference type="AlphaFoldDB" id="A0A1V6SJP4"/>
<feature type="transmembrane region" description="Helical" evidence="2">
    <location>
        <begin position="20"/>
        <end position="45"/>
    </location>
</feature>